<evidence type="ECO:0000313" key="7">
    <source>
        <dbReference type="EMBL" id="KAG0289852.1"/>
    </source>
</evidence>
<evidence type="ECO:0000256" key="2">
    <source>
        <dbReference type="ARBA" id="ARBA00022737"/>
    </source>
</evidence>
<evidence type="ECO:0000313" key="8">
    <source>
        <dbReference type="Proteomes" id="UP001194696"/>
    </source>
</evidence>
<dbReference type="PANTHER" id="PTHR46093">
    <property type="entry name" value="ACYL-COA-BINDING DOMAIN-CONTAINING PROTEIN 5"/>
    <property type="match status" value="1"/>
</dbReference>
<accession>A0ABQ7K378</accession>
<feature type="signal peptide" evidence="5">
    <location>
        <begin position="1"/>
        <end position="25"/>
    </location>
</feature>
<evidence type="ECO:0000259" key="6">
    <source>
        <dbReference type="Pfam" id="PF24981"/>
    </source>
</evidence>
<dbReference type="Gene3D" id="2.120.10.80">
    <property type="entry name" value="Kelch-type beta propeller"/>
    <property type="match status" value="2"/>
</dbReference>
<dbReference type="InterPro" id="IPR056737">
    <property type="entry name" value="Beta-prop_ATRN-MKLN-like"/>
</dbReference>
<feature type="region of interest" description="Disordered" evidence="3">
    <location>
        <begin position="408"/>
        <end position="470"/>
    </location>
</feature>
<feature type="compositionally biased region" description="Low complexity" evidence="3">
    <location>
        <begin position="420"/>
        <end position="429"/>
    </location>
</feature>
<evidence type="ECO:0000256" key="1">
    <source>
        <dbReference type="ARBA" id="ARBA00022441"/>
    </source>
</evidence>
<dbReference type="Pfam" id="PF24981">
    <property type="entry name" value="Beta-prop_ATRN-LZTR1"/>
    <property type="match status" value="1"/>
</dbReference>
<feature type="region of interest" description="Disordered" evidence="3">
    <location>
        <begin position="643"/>
        <end position="670"/>
    </location>
</feature>
<sequence>MHISLLALTGLAIITSSPSLMLAQAQPQPCGGAAFAKVGSTFYIQGGATFQDNLIQAFWALDLSTPWTTSSPAWSSISPPGPYNAFHSAGVASDGSSFITFGRDTAAAPNQVAPNWINTFNIGSKSWSAASPLTVADTSRRDFYAVSNLAGSKIYIMGGNAGDSGSASSNVLNTYDPATGSMIETLMPSSAPQNSSTYAAVWVKRSATMLLIGGINAGGSLLQSLWSYNPISGGWATQSSSGPFTHGRIEHCAASNADGSLVAVFGGFVGGLSTADPNVYILNTTTWTWTAIPLASGRGRGNAACTIVDDTFIIWGGFYNRPSVQGGLPSGPDNLLLLSLSTQQWKTSYSPSMASGGAGNGGSGGDGGNGTGTGGLSGAAIGGICAGVAVVIAAVAFLLFRRTWKKGDGAKATSSSSKLESGSPAAAAHPHPPAPPCSGGGGAAEPKAGGYIPSNHHSPQPPLSSTDVSPTVYDQSLYHQQQYPEPQPIGYTGYEQHFHQQQQQQYPPYLQPAPDHTFHHRPSTEVAYSNAGGALPDGAQYVDENGHVYRRSYQPEVVAATPPAPSPGTVYYPPPPPSGASVGTPEQGAYQVAYGQGGEEPYKASIGEGGRASNVDSSPYHDSYGVAGSATTAGAMTGGAAGVKRPVGGPQGGPYVEVPVAKGAPQAILQ</sequence>
<dbReference type="InterPro" id="IPR011043">
    <property type="entry name" value="Gal_Oxase/kelch_b-propeller"/>
</dbReference>
<keyword evidence="4" id="KW-0472">Membrane</keyword>
<keyword evidence="1" id="KW-0880">Kelch repeat</keyword>
<feature type="chain" id="PRO_5045557966" description="Attractin/MKLN-like beta-propeller domain-containing protein" evidence="5">
    <location>
        <begin position="26"/>
        <end position="670"/>
    </location>
</feature>
<protein>
    <recommendedName>
        <fullName evidence="6">Attractin/MKLN-like beta-propeller domain-containing protein</fullName>
    </recommendedName>
</protein>
<dbReference type="SUPFAM" id="SSF50965">
    <property type="entry name" value="Galactose oxidase, central domain"/>
    <property type="match status" value="1"/>
</dbReference>
<feature type="transmembrane region" description="Helical" evidence="4">
    <location>
        <begin position="379"/>
        <end position="400"/>
    </location>
</feature>
<feature type="domain" description="Attractin/MKLN-like beta-propeller" evidence="6">
    <location>
        <begin position="114"/>
        <end position="352"/>
    </location>
</feature>
<keyword evidence="2" id="KW-0677">Repeat</keyword>
<feature type="compositionally biased region" description="Polar residues" evidence="3">
    <location>
        <begin position="455"/>
        <end position="470"/>
    </location>
</feature>
<dbReference type="Proteomes" id="UP001194696">
    <property type="component" value="Unassembled WGS sequence"/>
</dbReference>
<reference evidence="7 8" key="1">
    <citation type="journal article" date="2020" name="Fungal Divers.">
        <title>Resolving the Mortierellaceae phylogeny through synthesis of multi-gene phylogenetics and phylogenomics.</title>
        <authorList>
            <person name="Vandepol N."/>
            <person name="Liber J."/>
            <person name="Desiro A."/>
            <person name="Na H."/>
            <person name="Kennedy M."/>
            <person name="Barry K."/>
            <person name="Grigoriev I.V."/>
            <person name="Miller A.N."/>
            <person name="O'Donnell K."/>
            <person name="Stajich J.E."/>
            <person name="Bonito G."/>
        </authorList>
    </citation>
    <scope>NUCLEOTIDE SEQUENCE [LARGE SCALE GENOMIC DNA]</scope>
    <source>
        <strain evidence="7 8">AD045</strain>
    </source>
</reference>
<evidence type="ECO:0000256" key="4">
    <source>
        <dbReference type="SAM" id="Phobius"/>
    </source>
</evidence>
<name>A0ABQ7K378_9FUNG</name>
<gene>
    <name evidence="7" type="ORF">BGZ96_006660</name>
</gene>
<keyword evidence="4" id="KW-0812">Transmembrane</keyword>
<comment type="caution">
    <text evidence="7">The sequence shown here is derived from an EMBL/GenBank/DDBJ whole genome shotgun (WGS) entry which is preliminary data.</text>
</comment>
<evidence type="ECO:0000256" key="5">
    <source>
        <dbReference type="SAM" id="SignalP"/>
    </source>
</evidence>
<keyword evidence="8" id="KW-1185">Reference proteome</keyword>
<proteinExistence type="predicted"/>
<evidence type="ECO:0000256" key="3">
    <source>
        <dbReference type="SAM" id="MobiDB-lite"/>
    </source>
</evidence>
<organism evidence="7 8">
    <name type="scientific">Linnemannia gamsii</name>
    <dbReference type="NCBI Taxonomy" id="64522"/>
    <lineage>
        <taxon>Eukaryota</taxon>
        <taxon>Fungi</taxon>
        <taxon>Fungi incertae sedis</taxon>
        <taxon>Mucoromycota</taxon>
        <taxon>Mortierellomycotina</taxon>
        <taxon>Mortierellomycetes</taxon>
        <taxon>Mortierellales</taxon>
        <taxon>Mortierellaceae</taxon>
        <taxon>Linnemannia</taxon>
    </lineage>
</organism>
<keyword evidence="4" id="KW-1133">Transmembrane helix</keyword>
<dbReference type="InterPro" id="IPR015915">
    <property type="entry name" value="Kelch-typ_b-propeller"/>
</dbReference>
<keyword evidence="5" id="KW-0732">Signal</keyword>
<dbReference type="EMBL" id="JAAAIM010000324">
    <property type="protein sequence ID" value="KAG0289852.1"/>
    <property type="molecule type" value="Genomic_DNA"/>
</dbReference>
<dbReference type="PANTHER" id="PTHR46093:SF18">
    <property type="entry name" value="FIBRONECTIN TYPE-III DOMAIN-CONTAINING PROTEIN"/>
    <property type="match status" value="1"/>
</dbReference>